<dbReference type="GO" id="GO:0005737">
    <property type="term" value="C:cytoplasm"/>
    <property type="evidence" value="ECO:0007669"/>
    <property type="project" value="UniProtKB-SubCell"/>
</dbReference>
<dbReference type="Gene3D" id="3.30.420.40">
    <property type="match status" value="3"/>
</dbReference>
<comment type="subcellular location">
    <subcellularLocation>
        <location evidence="6">Cytoplasm</location>
    </subcellularLocation>
    <text evidence="6">Membrane-associated.</text>
</comment>
<dbReference type="GO" id="GO:0000902">
    <property type="term" value="P:cell morphogenesis"/>
    <property type="evidence" value="ECO:0007669"/>
    <property type="project" value="InterPro"/>
</dbReference>
<dbReference type="CDD" id="cd10225">
    <property type="entry name" value="ASKHA_NBD_MreB-like"/>
    <property type="match status" value="1"/>
</dbReference>
<evidence type="ECO:0000256" key="4">
    <source>
        <dbReference type="ARBA" id="ARBA00022960"/>
    </source>
</evidence>
<dbReference type="NCBIfam" id="TIGR00904">
    <property type="entry name" value="mreB"/>
    <property type="match status" value="1"/>
</dbReference>
<proteinExistence type="inferred from homology"/>
<feature type="binding site" evidence="6">
    <location>
        <begin position="158"/>
        <end position="160"/>
    </location>
    <ligand>
        <name>ATP</name>
        <dbReference type="ChEBI" id="CHEBI:30616"/>
    </ligand>
</feature>
<sequence length="343" mass="36879">MFAISKDIGIDLGTASVLVYIKGEGIVLKEPSVVAIDRNTNKILAVGEEAQRMVGRTPGNILAMKPMRAGVISDYDVTEKMLRYFINKACGGRFLLRPKIMICIPSGVTQVEKRAVIDAALQAGARKAYLIEEPIAAAIGAGLDISQPSGNMIVDIGGGTTDIAVISLGSSVVSKNIKVAGDNFDEAIIRHMRKKHHIIIGERMAEEIKINIGTAYFDGKEEKMLVKGRSLMSGLPQNVEVTSSEICEALKEPLEEIVEAVHSVLERTPPELAADISDKGIVLTGGGALLKGMDRLLRERMNTPVYLANDPISCVALGAGKALDSLELLEKSETVIDVYKINK</sequence>
<name>A0A1G7I2C7_THETY</name>
<protein>
    <recommendedName>
        <fullName evidence="6">Cell shape-determining protein MreB</fullName>
    </recommendedName>
</protein>
<evidence type="ECO:0000313" key="8">
    <source>
        <dbReference type="Proteomes" id="UP000183404"/>
    </source>
</evidence>
<evidence type="ECO:0000313" key="7">
    <source>
        <dbReference type="EMBL" id="SDF06882.1"/>
    </source>
</evidence>
<feature type="binding site" evidence="6">
    <location>
        <begin position="286"/>
        <end position="289"/>
    </location>
    <ligand>
        <name>ATP</name>
        <dbReference type="ChEBI" id="CHEBI:30616"/>
    </ligand>
</feature>
<comment type="function">
    <text evidence="6">Forms membrane-associated dynamic filaments that are essential for cell shape determination. Acts by regulating cell wall synthesis and cell elongation, and thus cell shape. A feedback loop between cell geometry and MreB localization may maintain elongated cell shape by targeting cell wall growth to regions of negative cell wall curvature.</text>
</comment>
<evidence type="ECO:0000256" key="2">
    <source>
        <dbReference type="ARBA" id="ARBA00022741"/>
    </source>
</evidence>
<keyword evidence="3 6" id="KW-0067">ATP-binding</keyword>
<accession>A0A1G7I2C7</accession>
<evidence type="ECO:0000256" key="5">
    <source>
        <dbReference type="ARBA" id="ARBA00023458"/>
    </source>
</evidence>
<organism evidence="7 8">
    <name type="scientific">Thermoanaerobacter thermohydrosulfuricus</name>
    <name type="common">Clostridium thermohydrosulfuricum</name>
    <dbReference type="NCBI Taxonomy" id="1516"/>
    <lineage>
        <taxon>Bacteria</taxon>
        <taxon>Bacillati</taxon>
        <taxon>Bacillota</taxon>
        <taxon>Clostridia</taxon>
        <taxon>Thermoanaerobacterales</taxon>
        <taxon>Thermoanaerobacteraceae</taxon>
        <taxon>Thermoanaerobacter</taxon>
    </lineage>
</organism>
<dbReference type="Proteomes" id="UP000183404">
    <property type="component" value="Unassembled WGS sequence"/>
</dbReference>
<keyword evidence="4 6" id="KW-0133">Cell shape</keyword>
<evidence type="ECO:0000256" key="1">
    <source>
        <dbReference type="ARBA" id="ARBA00022490"/>
    </source>
</evidence>
<dbReference type="AlphaFoldDB" id="A0A1G7I2C7"/>
<dbReference type="HAMAP" id="MF_02207">
    <property type="entry name" value="MreB"/>
    <property type="match status" value="1"/>
</dbReference>
<comment type="caution">
    <text evidence="6">Lacks conserved residue(s) required for the propagation of feature annotation.</text>
</comment>
<dbReference type="Pfam" id="PF06723">
    <property type="entry name" value="MreB_Mbl"/>
    <property type="match status" value="1"/>
</dbReference>
<reference evidence="7 8" key="1">
    <citation type="submission" date="2016-10" db="EMBL/GenBank/DDBJ databases">
        <authorList>
            <person name="de Groot N.N."/>
        </authorList>
    </citation>
    <scope>NUCLEOTIDE SEQUENCE [LARGE SCALE GENOMIC DNA]</scope>
    <source>
        <strain evidence="7 8">DSM 569</strain>
    </source>
</reference>
<dbReference type="PANTHER" id="PTHR42749">
    <property type="entry name" value="CELL SHAPE-DETERMINING PROTEIN MREB"/>
    <property type="match status" value="1"/>
</dbReference>
<dbReference type="GO" id="GO:0005524">
    <property type="term" value="F:ATP binding"/>
    <property type="evidence" value="ECO:0007669"/>
    <property type="project" value="UniProtKB-KW"/>
</dbReference>
<dbReference type="EMBL" id="FNBS01000003">
    <property type="protein sequence ID" value="SDF06882.1"/>
    <property type="molecule type" value="Genomic_DNA"/>
</dbReference>
<dbReference type="InterPro" id="IPR056546">
    <property type="entry name" value="MreB_MamK-like"/>
</dbReference>
<dbReference type="InterPro" id="IPR043129">
    <property type="entry name" value="ATPase_NBD"/>
</dbReference>
<dbReference type="InterPro" id="IPR004753">
    <property type="entry name" value="MreB"/>
</dbReference>
<dbReference type="SUPFAM" id="SSF53067">
    <property type="entry name" value="Actin-like ATPase domain"/>
    <property type="match status" value="2"/>
</dbReference>
<gene>
    <name evidence="6" type="primary">mreB</name>
    <name evidence="7" type="ORF">SAMN04244560_00192</name>
</gene>
<comment type="similarity">
    <text evidence="5 6">Belongs to the FtsA/MreB family.</text>
</comment>
<feature type="binding site" evidence="6">
    <location>
        <begin position="206"/>
        <end position="209"/>
    </location>
    <ligand>
        <name>ATP</name>
        <dbReference type="ChEBI" id="CHEBI:30616"/>
    </ligand>
</feature>
<comment type="subunit">
    <text evidence="6">Forms polymers.</text>
</comment>
<keyword evidence="1 6" id="KW-0963">Cytoplasm</keyword>
<dbReference type="GO" id="GO:0008360">
    <property type="term" value="P:regulation of cell shape"/>
    <property type="evidence" value="ECO:0007669"/>
    <property type="project" value="UniProtKB-UniRule"/>
</dbReference>
<dbReference type="RefSeq" id="WP_003868977.1">
    <property type="nucleotide sequence ID" value="NZ_FNBS01000003.1"/>
</dbReference>
<evidence type="ECO:0000256" key="6">
    <source>
        <dbReference type="HAMAP-Rule" id="MF_02207"/>
    </source>
</evidence>
<evidence type="ECO:0000256" key="3">
    <source>
        <dbReference type="ARBA" id="ARBA00022840"/>
    </source>
</evidence>
<keyword evidence="2 6" id="KW-0547">Nucleotide-binding</keyword>
<dbReference type="PRINTS" id="PR01652">
    <property type="entry name" value="SHAPEPROTEIN"/>
</dbReference>
<dbReference type="PANTHER" id="PTHR42749:SF1">
    <property type="entry name" value="CELL SHAPE-DETERMINING PROTEIN MREB"/>
    <property type="match status" value="1"/>
</dbReference>
<dbReference type="NCBIfam" id="NF010539">
    <property type="entry name" value="PRK13927.1"/>
    <property type="match status" value="1"/>
</dbReference>